<dbReference type="PANTHER" id="PTHR12526">
    <property type="entry name" value="GLYCOSYLTRANSFERASE"/>
    <property type="match status" value="1"/>
</dbReference>
<dbReference type="eggNOG" id="COG0438">
    <property type="taxonomic scope" value="Bacteria"/>
</dbReference>
<name>Q1ZRU1_PHOAS</name>
<dbReference type="GO" id="GO:1901135">
    <property type="term" value="P:carbohydrate derivative metabolic process"/>
    <property type="evidence" value="ECO:0007669"/>
    <property type="project" value="UniProtKB-ARBA"/>
</dbReference>
<dbReference type="Pfam" id="PF00534">
    <property type="entry name" value="Glycos_transf_1"/>
    <property type="match status" value="1"/>
</dbReference>
<comment type="caution">
    <text evidence="3">The sequence shown here is derived from an EMBL/GenBank/DDBJ whole genome shotgun (WGS) entry which is preliminary data.</text>
</comment>
<dbReference type="EMBL" id="AAOJ01000002">
    <property type="protein sequence ID" value="EAS65236.1"/>
    <property type="molecule type" value="Genomic_DNA"/>
</dbReference>
<evidence type="ECO:0000259" key="2">
    <source>
        <dbReference type="Pfam" id="PF13439"/>
    </source>
</evidence>
<dbReference type="Proteomes" id="UP000001603">
    <property type="component" value="Unassembled WGS sequence"/>
</dbReference>
<dbReference type="HOGENOM" id="CLU_009583_28_3_6"/>
<dbReference type="SUPFAM" id="SSF53756">
    <property type="entry name" value="UDP-Glycosyltransferase/glycogen phosphorylase"/>
    <property type="match status" value="1"/>
</dbReference>
<dbReference type="InterPro" id="IPR028098">
    <property type="entry name" value="Glyco_trans_4-like_N"/>
</dbReference>
<sequence length="408" mass="46478">MKVLLVNYSDSDGGAARASFRLLKALQKIGVDVQLLVVDKKTNNKGVVEIGGIGSRVLIKFISRLENFLSRVLFDNNQFITLNFINSYIVNRKIRSIKPDILHLHWYARGMLSVDDISKLKFKTVITLHDNNFFTGGCHIKSGCNKYIEDCKSCPYITRNKKIFSLLFKRKLIRQKKIDPYIVALSEWMKNELQKVDLIKKEKIYEILNPLDTNEFSPINKDEAKRIVGKEGKKIILFGACNPQDKNKGFDLLIKAIKRIENQFDDLELFVFGDTKEEFFQKQPFNVNIIGKLHDDIALRVYYSAADVMIVPSLQETLPQSATEALSCGTPVVGFENTGLTSLVNHKVNGFLAKHGDCDELSYGIQFVLNNNIENKLNIESRALSKEKFTDTVVAKEYLSMYENILSD</sequence>
<dbReference type="Gene3D" id="3.40.50.2000">
    <property type="entry name" value="Glycogen Phosphorylase B"/>
    <property type="match status" value="2"/>
</dbReference>
<proteinExistence type="predicted"/>
<protein>
    <submittedName>
        <fullName evidence="3">Glycosyl transferase, group 1</fullName>
    </submittedName>
</protein>
<gene>
    <name evidence="3" type="ORF">VAS14_05933</name>
</gene>
<dbReference type="OrthoDB" id="4611853at2"/>
<evidence type="ECO:0000313" key="4">
    <source>
        <dbReference type="Proteomes" id="UP000001603"/>
    </source>
</evidence>
<dbReference type="AlphaFoldDB" id="Q1ZRU1"/>
<accession>Q1ZRU1</accession>
<feature type="domain" description="Glycosyl transferase family 1" evidence="1">
    <location>
        <begin position="222"/>
        <end position="376"/>
    </location>
</feature>
<evidence type="ECO:0000259" key="1">
    <source>
        <dbReference type="Pfam" id="PF00534"/>
    </source>
</evidence>
<keyword evidence="3" id="KW-0808">Transferase</keyword>
<feature type="domain" description="Glycosyltransferase subfamily 4-like N-terminal" evidence="2">
    <location>
        <begin position="13"/>
        <end position="214"/>
    </location>
</feature>
<evidence type="ECO:0000313" key="3">
    <source>
        <dbReference type="EMBL" id="EAS65236.1"/>
    </source>
</evidence>
<reference evidence="3 4" key="1">
    <citation type="journal article" date="2009" name="Proc. Natl. Acad. Sci. U.S.A.">
        <title>The genomic basis of trophic strategy in marine bacteria.</title>
        <authorList>
            <person name="Lauro F.M."/>
            <person name="McDougald D."/>
            <person name="Thomas T."/>
            <person name="Williams T.J."/>
            <person name="Egan S."/>
            <person name="Rice S."/>
            <person name="DeMaere M.Z."/>
            <person name="Ting L."/>
            <person name="Ertan H."/>
            <person name="Johnson J."/>
            <person name="Ferriera S."/>
            <person name="Lapidus A."/>
            <person name="Anderson I."/>
            <person name="Kyrpides N."/>
            <person name="Munk A.C."/>
            <person name="Detter C."/>
            <person name="Han C.S."/>
            <person name="Brown M.V."/>
            <person name="Robb F.T."/>
            <person name="Kjelleberg S."/>
            <person name="Cavicchioli R."/>
        </authorList>
    </citation>
    <scope>NUCLEOTIDE SEQUENCE [LARGE SCALE GENOMIC DNA]</scope>
    <source>
        <strain evidence="3 4">S14</strain>
    </source>
</reference>
<dbReference type="InterPro" id="IPR001296">
    <property type="entry name" value="Glyco_trans_1"/>
</dbReference>
<dbReference type="RefSeq" id="WP_005368995.1">
    <property type="nucleotide sequence ID" value="NZ_CH902600.1"/>
</dbReference>
<organism evidence="3 4">
    <name type="scientific">Photobacterium angustum (strain S14 / CCUG 15956)</name>
    <name type="common">Vibrio sp. (strain S14 / CCUG 15956)</name>
    <dbReference type="NCBI Taxonomy" id="314292"/>
    <lineage>
        <taxon>Bacteria</taxon>
        <taxon>Pseudomonadati</taxon>
        <taxon>Pseudomonadota</taxon>
        <taxon>Gammaproteobacteria</taxon>
        <taxon>Vibrionales</taxon>
        <taxon>Vibrionaceae</taxon>
        <taxon>Photobacterium</taxon>
    </lineage>
</organism>
<dbReference type="PANTHER" id="PTHR12526:SF630">
    <property type="entry name" value="GLYCOSYLTRANSFERASE"/>
    <property type="match status" value="1"/>
</dbReference>
<dbReference type="GO" id="GO:0016757">
    <property type="term" value="F:glycosyltransferase activity"/>
    <property type="evidence" value="ECO:0007669"/>
    <property type="project" value="InterPro"/>
</dbReference>
<dbReference type="Pfam" id="PF13439">
    <property type="entry name" value="Glyco_transf_4"/>
    <property type="match status" value="1"/>
</dbReference>